<keyword evidence="3" id="KW-1185">Reference proteome</keyword>
<dbReference type="OrthoDB" id="8898809at2"/>
<sequence>MTFDDDPVPPTLHAHVPALDAVEVLDACHRSTLAMLKQLHALNLGLHAGAEPDDAGRGRLAEIVRFFQETGRPHHEDEERHVFPRLRATADAAMQHILDRLQEDHRWLDEDWAALMPRLRALAVGGAAADAEERPLLAREIDAFVLLSIEHIALEESCIYPALRERLVGLERRLVGREMVERHRAYHRQLRRIGGGAA</sequence>
<gene>
    <name evidence="2" type="ORF">ISF6_4684</name>
</gene>
<evidence type="ECO:0000313" key="3">
    <source>
        <dbReference type="Proteomes" id="UP000037660"/>
    </source>
</evidence>
<feature type="domain" description="Hemerythrin-like" evidence="1">
    <location>
        <begin position="21"/>
        <end position="127"/>
    </location>
</feature>
<dbReference type="InterPro" id="IPR012312">
    <property type="entry name" value="Hemerythrin-like"/>
</dbReference>
<proteinExistence type="predicted"/>
<dbReference type="Pfam" id="PF01814">
    <property type="entry name" value="Hemerythrin"/>
    <property type="match status" value="1"/>
</dbReference>
<evidence type="ECO:0000313" key="2">
    <source>
        <dbReference type="EMBL" id="GAP34509.1"/>
    </source>
</evidence>
<evidence type="ECO:0000259" key="1">
    <source>
        <dbReference type="Pfam" id="PF01814"/>
    </source>
</evidence>
<dbReference type="Gene3D" id="1.20.120.520">
    <property type="entry name" value="nmb1532 protein domain like"/>
    <property type="match status" value="1"/>
</dbReference>
<comment type="caution">
    <text evidence="2">The sequence shown here is derived from an EMBL/GenBank/DDBJ whole genome shotgun (WGS) entry which is preliminary data.</text>
</comment>
<reference evidence="2 3" key="2">
    <citation type="journal article" date="2016" name="Science">
        <title>A bacterium that degrades and assimilates poly(ethylene terephthalate).</title>
        <authorList>
            <person name="Yoshida S."/>
            <person name="Hiraga K."/>
            <person name="Takehana T."/>
            <person name="Taniguchi I."/>
            <person name="Yamaji H."/>
            <person name="Maeda Y."/>
            <person name="Toyohara K."/>
            <person name="Miyamoto K."/>
            <person name="Kimura Y."/>
            <person name="Oda K."/>
        </authorList>
    </citation>
    <scope>NUCLEOTIDE SEQUENCE [LARGE SCALE GENOMIC DNA]</scope>
    <source>
        <strain evidence="3">NBRC 110686 / TISTR 2288 / 201-F6</strain>
    </source>
</reference>
<dbReference type="AlphaFoldDB" id="A0A0K8NW43"/>
<dbReference type="Proteomes" id="UP000037660">
    <property type="component" value="Unassembled WGS sequence"/>
</dbReference>
<dbReference type="RefSeq" id="WP_054018615.1">
    <property type="nucleotide sequence ID" value="NZ_BBYR01000007.1"/>
</dbReference>
<dbReference type="EMBL" id="BBYR01000007">
    <property type="protein sequence ID" value="GAP34509.1"/>
    <property type="molecule type" value="Genomic_DNA"/>
</dbReference>
<name>A0A0K8NW43_PISS1</name>
<organism evidence="2 3">
    <name type="scientific">Piscinibacter sakaiensis</name>
    <name type="common">Ideonella sakaiensis</name>
    <dbReference type="NCBI Taxonomy" id="1547922"/>
    <lineage>
        <taxon>Bacteria</taxon>
        <taxon>Pseudomonadati</taxon>
        <taxon>Pseudomonadota</taxon>
        <taxon>Betaproteobacteria</taxon>
        <taxon>Burkholderiales</taxon>
        <taxon>Sphaerotilaceae</taxon>
        <taxon>Piscinibacter</taxon>
    </lineage>
</organism>
<dbReference type="STRING" id="1547922.ISF6_4684"/>
<accession>A0A0K8NW43</accession>
<reference evidence="3" key="1">
    <citation type="submission" date="2015-07" db="EMBL/GenBank/DDBJ databases">
        <title>Discovery of a poly(ethylene terephthalate assimilation.</title>
        <authorList>
            <person name="Yoshida S."/>
            <person name="Hiraga K."/>
            <person name="Takehana T."/>
            <person name="Taniguchi I."/>
            <person name="Yamaji H."/>
            <person name="Maeda Y."/>
            <person name="Toyohara K."/>
            <person name="Miyamoto K."/>
            <person name="Kimura Y."/>
            <person name="Oda K."/>
        </authorList>
    </citation>
    <scope>NUCLEOTIDE SEQUENCE [LARGE SCALE GENOMIC DNA]</scope>
    <source>
        <strain evidence="3">NBRC 110686 / TISTR 2288 / 201-F6</strain>
    </source>
</reference>
<protein>
    <recommendedName>
        <fullName evidence="1">Hemerythrin-like domain-containing protein</fullName>
    </recommendedName>
</protein>